<evidence type="ECO:0008006" key="4">
    <source>
        <dbReference type="Google" id="ProtNLM"/>
    </source>
</evidence>
<dbReference type="InterPro" id="IPR047987">
    <property type="entry name" value="Gp19-like_virus"/>
</dbReference>
<feature type="region of interest" description="Disordered" evidence="1">
    <location>
        <begin position="442"/>
        <end position="467"/>
    </location>
</feature>
<protein>
    <recommendedName>
        <fullName evidence="4">Terminase large subunit gp17-like C-terminal domain-containing protein</fullName>
    </recommendedName>
</protein>
<dbReference type="EMBL" id="ANHY01000021">
    <property type="protein sequence ID" value="EKV27066.1"/>
    <property type="molecule type" value="Genomic_DNA"/>
</dbReference>
<reference evidence="2 3" key="1">
    <citation type="journal article" date="2013" name="Genome Announc.">
        <title>Draft Genome Sequence of an Alphaproteobacterium, Caenispirillum salinarum AK4(T), Isolated from a Solar Saltern.</title>
        <authorList>
            <person name="Khatri I."/>
            <person name="Singh A."/>
            <person name="Korpole S."/>
            <person name="Pinnaka A.K."/>
            <person name="Subramanian S."/>
        </authorList>
    </citation>
    <scope>NUCLEOTIDE SEQUENCE [LARGE SCALE GENOMIC DNA]</scope>
    <source>
        <strain evidence="2 3">AK4</strain>
    </source>
</reference>
<proteinExistence type="predicted"/>
<accession>K9HEG1</accession>
<gene>
    <name evidence="2" type="ORF">C882_1995</name>
</gene>
<dbReference type="STRING" id="1238182.C882_1995"/>
<evidence type="ECO:0000256" key="1">
    <source>
        <dbReference type="SAM" id="MobiDB-lite"/>
    </source>
</evidence>
<dbReference type="AlphaFoldDB" id="K9HEG1"/>
<organism evidence="2 3">
    <name type="scientific">Caenispirillum salinarum AK4</name>
    <dbReference type="NCBI Taxonomy" id="1238182"/>
    <lineage>
        <taxon>Bacteria</taxon>
        <taxon>Pseudomonadati</taxon>
        <taxon>Pseudomonadota</taxon>
        <taxon>Alphaproteobacteria</taxon>
        <taxon>Rhodospirillales</taxon>
        <taxon>Novispirillaceae</taxon>
        <taxon>Caenispirillum</taxon>
    </lineage>
</organism>
<sequence length="467" mass="51432">MARWLAERWTTNQRECLLMAFRNSGKSTVVGLFCAWLLWRWPDLRIMVLAADHALAKKMVRNVKRIIERHPLTKGLKPKRRDSWASDQFTVNRPGELRDPSMLARGMGGNITGSRADVIVCDDVEVPNTCDTAPKRTDLRARLGELDYVLVPGGMQLYVGTPHTFYTIYAAEPRTEVGEARPFLDGFHRLEIPLLDGAGASAWPERFPLDKVAGIRRRTGPNKFASQMMLKPVNIADGRLDPDRLRLYDGELEYLEGNGVATLTLMGRTLVSASCFWDPAYGAPGRGDGSVIACVFTDEAGQYWLHRIQWLETDTAAKEDEATQQCAAVARFLGEHHLPSVRVETNGVGKFLPGLLRKAIADAGLRCAVVEVSSSRNKDLRIIEAFDAVLAAGALSAHRSVWTTPFVAEMREWLPGTGGRDDGLDAVAGCLAAEPVRLPRVPSATARHPGGWRPGGAGWTAESEFSF</sequence>
<evidence type="ECO:0000313" key="2">
    <source>
        <dbReference type="EMBL" id="EKV27066.1"/>
    </source>
</evidence>
<dbReference type="NCBIfam" id="NF033889">
    <property type="entry name" value="termin_lrg_T7"/>
    <property type="match status" value="1"/>
</dbReference>
<dbReference type="Proteomes" id="UP000009881">
    <property type="component" value="Unassembled WGS sequence"/>
</dbReference>
<evidence type="ECO:0000313" key="3">
    <source>
        <dbReference type="Proteomes" id="UP000009881"/>
    </source>
</evidence>
<dbReference type="Gene3D" id="3.40.50.300">
    <property type="entry name" value="P-loop containing nucleotide triphosphate hydrolases"/>
    <property type="match status" value="1"/>
</dbReference>
<name>K9HEG1_9PROT</name>
<comment type="caution">
    <text evidence="2">The sequence shown here is derived from an EMBL/GenBank/DDBJ whole genome shotgun (WGS) entry which is preliminary data.</text>
</comment>
<dbReference type="PATRIC" id="fig|1238182.3.peg.3949"/>
<dbReference type="InterPro" id="IPR027417">
    <property type="entry name" value="P-loop_NTPase"/>
</dbReference>
<dbReference type="eggNOG" id="COG5410">
    <property type="taxonomic scope" value="Bacteria"/>
</dbReference>
<keyword evidence="3" id="KW-1185">Reference proteome</keyword>